<keyword evidence="2" id="KW-1133">Transmembrane helix</keyword>
<keyword evidence="4" id="KW-1185">Reference proteome</keyword>
<accession>A0A0C3QIX3</accession>
<organism evidence="3 4">
    <name type="scientific">Tulasnella calospora MUT 4182</name>
    <dbReference type="NCBI Taxonomy" id="1051891"/>
    <lineage>
        <taxon>Eukaryota</taxon>
        <taxon>Fungi</taxon>
        <taxon>Dikarya</taxon>
        <taxon>Basidiomycota</taxon>
        <taxon>Agaricomycotina</taxon>
        <taxon>Agaricomycetes</taxon>
        <taxon>Cantharellales</taxon>
        <taxon>Tulasnellaceae</taxon>
        <taxon>Tulasnella</taxon>
    </lineage>
</organism>
<reference evidence="4" key="2">
    <citation type="submission" date="2015-01" db="EMBL/GenBank/DDBJ databases">
        <title>Evolutionary Origins and Diversification of the Mycorrhizal Mutualists.</title>
        <authorList>
            <consortium name="DOE Joint Genome Institute"/>
            <consortium name="Mycorrhizal Genomics Consortium"/>
            <person name="Kohler A."/>
            <person name="Kuo A."/>
            <person name="Nagy L.G."/>
            <person name="Floudas D."/>
            <person name="Copeland A."/>
            <person name="Barry K.W."/>
            <person name="Cichocki N."/>
            <person name="Veneault-Fourrey C."/>
            <person name="LaButti K."/>
            <person name="Lindquist E.A."/>
            <person name="Lipzen A."/>
            <person name="Lundell T."/>
            <person name="Morin E."/>
            <person name="Murat C."/>
            <person name="Riley R."/>
            <person name="Ohm R."/>
            <person name="Sun H."/>
            <person name="Tunlid A."/>
            <person name="Henrissat B."/>
            <person name="Grigoriev I.V."/>
            <person name="Hibbett D.S."/>
            <person name="Martin F."/>
        </authorList>
    </citation>
    <scope>NUCLEOTIDE SEQUENCE [LARGE SCALE GENOMIC DNA]</scope>
    <source>
        <strain evidence="4">MUT 4182</strain>
    </source>
</reference>
<evidence type="ECO:0000313" key="3">
    <source>
        <dbReference type="EMBL" id="KIO26911.1"/>
    </source>
</evidence>
<feature type="compositionally biased region" description="Acidic residues" evidence="1">
    <location>
        <begin position="478"/>
        <end position="494"/>
    </location>
</feature>
<feature type="compositionally biased region" description="Basic residues" evidence="1">
    <location>
        <begin position="443"/>
        <end position="452"/>
    </location>
</feature>
<dbReference type="EMBL" id="KN823017">
    <property type="protein sequence ID" value="KIO26911.1"/>
    <property type="molecule type" value="Genomic_DNA"/>
</dbReference>
<proteinExistence type="predicted"/>
<feature type="transmembrane region" description="Helical" evidence="2">
    <location>
        <begin position="12"/>
        <end position="30"/>
    </location>
</feature>
<keyword evidence="2" id="KW-0472">Membrane</keyword>
<dbReference type="OrthoDB" id="3318457at2759"/>
<gene>
    <name evidence="3" type="ORF">M407DRAFT_23851</name>
</gene>
<sequence>MSHIPGLHRQAFGTPLLSIFLLSLAFLLQVARTGSGHTSTTAFLSLLFIFPFAIVSYVVQTDSTLTSALPVLVSWCTIVFQRTLVLCSSVKNIIDGLVNLHCAAFARTWTAIPAIPKAIDFTVNLLALIFSSTCSTKSGLELLEEGLLLPDESLFPHQSQWPYGPSSFFSTNQASNLLNDVVAHANAHRTETTLGSTRISRPSRLNQLAVALVAPINRTAKPNASPFRKSSVAFPSLSRVPGNTSSLNENDSPSSLIYRSDVFAEIVALPKRSRKIAQQNLKFVNVDKLRGPVLAATAPRRANTILSPLPPRIITHEISTASFASSGSQKYTASTTSSPHSISTSTFQSTATTPCSSQIDLQSDVEPEVPGAPTATELTTADAELLKNEEAQNLGQVVTSPEDVRLRDHHAGSGARMKIPEFRTAENAAQNDYHWKWAKTVRKRPEGRRRTRRSELVPQAPVSMPTPPPPLVTCGLDDDYLDGTDGEEEDDSDEAGFSRRQMRKTMAESKQAAPGGVARLFYGASTSAVVNGLLSQKEWDTLEQFEAALSSPKKVVRSPSPASTGVEAAIAVPCCLSTPLPPPPKAAPVKAKRLPRLRKFIKKLIPSNPFENRSRAP</sequence>
<reference evidence="3 4" key="1">
    <citation type="submission" date="2014-04" db="EMBL/GenBank/DDBJ databases">
        <authorList>
            <consortium name="DOE Joint Genome Institute"/>
            <person name="Kuo A."/>
            <person name="Girlanda M."/>
            <person name="Perotto S."/>
            <person name="Kohler A."/>
            <person name="Nagy L.G."/>
            <person name="Floudas D."/>
            <person name="Copeland A."/>
            <person name="Barry K.W."/>
            <person name="Cichocki N."/>
            <person name="Veneault-Fourrey C."/>
            <person name="LaButti K."/>
            <person name="Lindquist E.A."/>
            <person name="Lipzen A."/>
            <person name="Lundell T."/>
            <person name="Morin E."/>
            <person name="Murat C."/>
            <person name="Sun H."/>
            <person name="Tunlid A."/>
            <person name="Henrissat B."/>
            <person name="Grigoriev I.V."/>
            <person name="Hibbett D.S."/>
            <person name="Martin F."/>
            <person name="Nordberg H.P."/>
            <person name="Cantor M.N."/>
            <person name="Hua S.X."/>
        </authorList>
    </citation>
    <scope>NUCLEOTIDE SEQUENCE [LARGE SCALE GENOMIC DNA]</scope>
    <source>
        <strain evidence="3 4">MUT 4182</strain>
    </source>
</reference>
<dbReference type="Proteomes" id="UP000054248">
    <property type="component" value="Unassembled WGS sequence"/>
</dbReference>
<dbReference type="AlphaFoldDB" id="A0A0C3QIX3"/>
<evidence type="ECO:0000313" key="4">
    <source>
        <dbReference type="Proteomes" id="UP000054248"/>
    </source>
</evidence>
<feature type="region of interest" description="Disordered" evidence="1">
    <location>
        <begin position="478"/>
        <end position="497"/>
    </location>
</feature>
<protein>
    <submittedName>
        <fullName evidence="3">Uncharacterized protein</fullName>
    </submittedName>
</protein>
<dbReference type="HOGENOM" id="CLU_442918_0_0_1"/>
<feature type="region of interest" description="Disordered" evidence="1">
    <location>
        <begin position="443"/>
        <end position="471"/>
    </location>
</feature>
<feature type="transmembrane region" description="Helical" evidence="2">
    <location>
        <begin position="42"/>
        <end position="59"/>
    </location>
</feature>
<name>A0A0C3QIX3_9AGAM</name>
<keyword evidence="2" id="KW-0812">Transmembrane</keyword>
<evidence type="ECO:0000256" key="1">
    <source>
        <dbReference type="SAM" id="MobiDB-lite"/>
    </source>
</evidence>
<evidence type="ECO:0000256" key="2">
    <source>
        <dbReference type="SAM" id="Phobius"/>
    </source>
</evidence>